<evidence type="ECO:0000259" key="3">
    <source>
        <dbReference type="Pfam" id="PF04295"/>
    </source>
</evidence>
<dbReference type="GO" id="GO:0019698">
    <property type="term" value="P:D-galacturonate catabolic process"/>
    <property type="evidence" value="ECO:0007669"/>
    <property type="project" value="TreeGrafter"/>
</dbReference>
<dbReference type="EMBL" id="DVGA01000034">
    <property type="protein sequence ID" value="HIQ78221.1"/>
    <property type="molecule type" value="Genomic_DNA"/>
</dbReference>
<dbReference type="InterPro" id="IPR048332">
    <property type="entry name" value="GD_AH_C"/>
</dbReference>
<feature type="domain" description="D-galactarate/Altronate dehydratase second" evidence="3">
    <location>
        <begin position="8"/>
        <end position="137"/>
    </location>
</feature>
<accession>A0A9D0ZDD9</accession>
<reference evidence="5" key="1">
    <citation type="submission" date="2020-10" db="EMBL/GenBank/DDBJ databases">
        <authorList>
            <person name="Gilroy R."/>
        </authorList>
    </citation>
    <scope>NUCLEOTIDE SEQUENCE</scope>
    <source>
        <strain evidence="5">ChiBcolR7-354</strain>
    </source>
</reference>
<dbReference type="Proteomes" id="UP000824262">
    <property type="component" value="Unassembled WGS sequence"/>
</dbReference>
<dbReference type="PANTHER" id="PTHR30536">
    <property type="entry name" value="ALTRONATE/GALACTARATE DEHYDRATASE"/>
    <property type="match status" value="1"/>
</dbReference>
<dbReference type="PANTHER" id="PTHR30536:SF5">
    <property type="entry name" value="ALTRONATE DEHYDRATASE"/>
    <property type="match status" value="1"/>
</dbReference>
<dbReference type="Pfam" id="PF04295">
    <property type="entry name" value="GD_AH_second"/>
    <property type="match status" value="1"/>
</dbReference>
<dbReference type="AlphaFoldDB" id="A0A9D0ZDD9"/>
<comment type="similarity">
    <text evidence="1">Belongs to the UxaA family.</text>
</comment>
<gene>
    <name evidence="5" type="ORF">IAB77_03065</name>
</gene>
<keyword evidence="5" id="KW-0378">Hydrolase</keyword>
<name>A0A9D0ZDD9_9FIRM</name>
<organism evidence="5 6">
    <name type="scientific">Candidatus Scatomorpha intestinavium</name>
    <dbReference type="NCBI Taxonomy" id="2840922"/>
    <lineage>
        <taxon>Bacteria</taxon>
        <taxon>Bacillati</taxon>
        <taxon>Bacillota</taxon>
        <taxon>Clostridia</taxon>
        <taxon>Eubacteriales</taxon>
        <taxon>Candidatus Scatomorpha</taxon>
    </lineage>
</organism>
<keyword evidence="2" id="KW-0456">Lyase</keyword>
<proteinExistence type="inferred from homology"/>
<protein>
    <submittedName>
        <fullName evidence="5">UxaA family hydrolase</fullName>
    </submittedName>
</protein>
<comment type="caution">
    <text evidence="5">The sequence shown here is derived from an EMBL/GenBank/DDBJ whole genome shotgun (WGS) entry which is preliminary data.</text>
</comment>
<reference evidence="5" key="2">
    <citation type="journal article" date="2021" name="PeerJ">
        <title>Extensive microbial diversity within the chicken gut microbiome revealed by metagenomics and culture.</title>
        <authorList>
            <person name="Gilroy R."/>
            <person name="Ravi A."/>
            <person name="Getino M."/>
            <person name="Pursley I."/>
            <person name="Horton D.L."/>
            <person name="Alikhan N.F."/>
            <person name="Baker D."/>
            <person name="Gharbi K."/>
            <person name="Hall N."/>
            <person name="Watson M."/>
            <person name="Adriaenssens E.M."/>
            <person name="Foster-Nyarko E."/>
            <person name="Jarju S."/>
            <person name="Secka A."/>
            <person name="Antonio M."/>
            <person name="Oren A."/>
            <person name="Chaudhuri R.R."/>
            <person name="La Ragione R."/>
            <person name="Hildebrand F."/>
            <person name="Pallen M.J."/>
        </authorList>
    </citation>
    <scope>NUCLEOTIDE SEQUENCE</scope>
    <source>
        <strain evidence="5">ChiBcolR7-354</strain>
    </source>
</reference>
<dbReference type="InterPro" id="IPR007392">
    <property type="entry name" value="GD_AH_second"/>
</dbReference>
<evidence type="ECO:0000259" key="4">
    <source>
        <dbReference type="Pfam" id="PF20629"/>
    </source>
</evidence>
<evidence type="ECO:0000313" key="6">
    <source>
        <dbReference type="Proteomes" id="UP000824262"/>
    </source>
</evidence>
<dbReference type="GO" id="GO:0016829">
    <property type="term" value="F:lyase activity"/>
    <property type="evidence" value="ECO:0007669"/>
    <property type="project" value="UniProtKB-KW"/>
</dbReference>
<sequence>MDKTTFMGYKRPYGRVGIRNHVVVMPGVNCAEIAARRIAESCKGSTLLTNPYGCVQSQGDTQITLKILAGLLANPNVHSVLIVGLGCETMQKDMYLNAVEERSPGKRVEYITIQQCGGIGRTVAKGISIVQELLAEAEKCRREPCPIGELMLGLECGGSDPTSGICANVALGIVSDRLVDMGGSSVISETSEAIGAEHILKARGATPEIGQKIYDTIKWKDDAYREMGEDIRNSNPTPGNIRSGLTTLEEKSLGCINKSGTRPFTGCYAYGEMITTRGPAFLETGAYDPLSTIGELASGCQTVAFTTGMGNPMGCAVGPVIKITGNHQTYEWMNDLLDFDCSASLRGEKSHAQVADELFDLIIDVCEGKLTKAEINGSDINTIDHYNMLC</sequence>
<evidence type="ECO:0000256" key="1">
    <source>
        <dbReference type="ARBA" id="ARBA00010986"/>
    </source>
</evidence>
<evidence type="ECO:0000313" key="5">
    <source>
        <dbReference type="EMBL" id="HIQ78221.1"/>
    </source>
</evidence>
<dbReference type="GO" id="GO:0016787">
    <property type="term" value="F:hydrolase activity"/>
    <property type="evidence" value="ECO:0007669"/>
    <property type="project" value="UniProtKB-KW"/>
</dbReference>
<evidence type="ECO:0000256" key="2">
    <source>
        <dbReference type="ARBA" id="ARBA00023239"/>
    </source>
</evidence>
<feature type="domain" description="D-galactarate/Altronate dehydratase C-terminal" evidence="4">
    <location>
        <begin position="149"/>
        <end position="379"/>
    </location>
</feature>
<dbReference type="Pfam" id="PF20629">
    <property type="entry name" value="GD_AH_C"/>
    <property type="match status" value="1"/>
</dbReference>
<dbReference type="InterPro" id="IPR052172">
    <property type="entry name" value="UxaA_altronate/galactarate_dh"/>
</dbReference>